<dbReference type="EMBL" id="GDID01007032">
    <property type="protein sequence ID" value="JAP89574.1"/>
    <property type="molecule type" value="Transcribed_RNA"/>
</dbReference>
<evidence type="ECO:0000313" key="1">
    <source>
        <dbReference type="EMBL" id="JAP89574.1"/>
    </source>
</evidence>
<protein>
    <submittedName>
        <fullName evidence="1">Uncharacterized protein</fullName>
    </submittedName>
</protein>
<name>A0A146K184_9EUKA</name>
<sequence length="349" mass="40186">IDIRTRQVFQFKQNIISFISQGQESVLSLLMLNVQRINSFLRKQVDLTSCLSDPIVLQNRLFYIQILDELAISVLQNPIDCKDSFSFVPIDSLQFPQQVQRVLQLSSVQQMNDFIQLLPTTPNIQKEPQTQQPHTQSTKLQITAEKLNSLFTSRTILFSDVPKDLPPQVEISTLEVDKQLFSSVCFDNKADYQKFSAFGRKISSFNKKQQFFLVLGEETAVNPPSLVFPEKNDVFGQKILQNMPGQLQKQYKQVMQSQMQKFRNSCRLEAQMAASDEITQQMYNLELEDPVNIGFDLNNEIKNCLCNYEAKIQSIVVENANKLQLGSKEKSNSVKQMMERKKLLLQQLK</sequence>
<feature type="non-terminal residue" evidence="1">
    <location>
        <position position="1"/>
    </location>
</feature>
<accession>A0A146K184</accession>
<gene>
    <name evidence="1" type="ORF">TPC1_30931</name>
</gene>
<organism evidence="1">
    <name type="scientific">Trepomonas sp. PC1</name>
    <dbReference type="NCBI Taxonomy" id="1076344"/>
    <lineage>
        <taxon>Eukaryota</taxon>
        <taxon>Metamonada</taxon>
        <taxon>Diplomonadida</taxon>
        <taxon>Hexamitidae</taxon>
        <taxon>Hexamitinae</taxon>
        <taxon>Trepomonas</taxon>
    </lineage>
</organism>
<reference evidence="1" key="1">
    <citation type="submission" date="2015-07" db="EMBL/GenBank/DDBJ databases">
        <title>Adaptation to a free-living lifestyle via gene acquisitions in the diplomonad Trepomonas sp. PC1.</title>
        <authorList>
            <person name="Xu F."/>
            <person name="Jerlstrom-Hultqvist J."/>
            <person name="Kolisko M."/>
            <person name="Simpson A.G.B."/>
            <person name="Roger A.J."/>
            <person name="Svard S.G."/>
            <person name="Andersson J.O."/>
        </authorList>
    </citation>
    <scope>NUCLEOTIDE SEQUENCE</scope>
    <source>
        <strain evidence="1">PC1</strain>
    </source>
</reference>
<proteinExistence type="predicted"/>
<dbReference type="AlphaFoldDB" id="A0A146K184"/>